<keyword evidence="4" id="KW-1185">Reference proteome</keyword>
<feature type="region of interest" description="Disordered" evidence="1">
    <location>
        <begin position="36"/>
        <end position="55"/>
    </location>
</feature>
<dbReference type="Gene3D" id="2.40.10.10">
    <property type="entry name" value="Trypsin-like serine proteases"/>
    <property type="match status" value="2"/>
</dbReference>
<dbReference type="GO" id="GO:0004252">
    <property type="term" value="F:serine-type endopeptidase activity"/>
    <property type="evidence" value="ECO:0007669"/>
    <property type="project" value="InterPro"/>
</dbReference>
<keyword evidence="2" id="KW-0732">Signal</keyword>
<dbReference type="GO" id="GO:0006508">
    <property type="term" value="P:proteolysis"/>
    <property type="evidence" value="ECO:0007669"/>
    <property type="project" value="InterPro"/>
</dbReference>
<dbReference type="AlphaFoldDB" id="A0AAW6RJL9"/>
<dbReference type="PANTHER" id="PTHR43019">
    <property type="entry name" value="SERINE ENDOPROTEASE DEGS"/>
    <property type="match status" value="1"/>
</dbReference>
<protein>
    <submittedName>
        <fullName evidence="3">Trypsin-like peptidase domain-containing protein</fullName>
    </submittedName>
</protein>
<evidence type="ECO:0000313" key="3">
    <source>
        <dbReference type="EMBL" id="MDG9698388.1"/>
    </source>
</evidence>
<dbReference type="EMBL" id="JARVII010000002">
    <property type="protein sequence ID" value="MDG9698388.1"/>
    <property type="molecule type" value="Genomic_DNA"/>
</dbReference>
<proteinExistence type="predicted"/>
<dbReference type="Proteomes" id="UP001237156">
    <property type="component" value="Unassembled WGS sequence"/>
</dbReference>
<comment type="caution">
    <text evidence="3">The sequence shown here is derived from an EMBL/GenBank/DDBJ whole genome shotgun (WGS) entry which is preliminary data.</text>
</comment>
<reference evidence="3 4" key="1">
    <citation type="submission" date="2023-04" db="EMBL/GenBank/DDBJ databases">
        <title>Ottowia paracancer sp. nov., isolated from human stomach.</title>
        <authorList>
            <person name="Song Y."/>
        </authorList>
    </citation>
    <scope>NUCLEOTIDE SEQUENCE [LARGE SCALE GENOMIC DNA]</scope>
    <source>
        <strain evidence="3 4">10c7w1</strain>
    </source>
</reference>
<sequence>MFTFIHTFSRCLRRWCAGAAAGLLAGVALAQPVPEPQAAHQESFQAEAPPEPQQALPAALDEGEEAPVRFAPIAAQPQPGESGESGAPQAQESASQPPGVLQPPSPDAQQIYRAARDKLVQIRSLRRATRTQSSIGSGSYVDASGLILTNFHVISDLALEPDSHRGVSVNVNGQEAEVALLAFDVLHDLAVLRPVQPPADPVPALQLRPQGEPLEQGERIYSLGNPLDVGFAITEGNYNGLVQRSFYPRIFFGGALNPGMSGGPALDARGRVIGVNVAKRLDAEQVSFLVPAEFARALLDKARQAAPMQGAAHEEMARQLLEHQQTLMERLMASTARSERYGRYTVPLPAESLSRCWGNGQEHEPRALFTYERSECRIDSSVFTGDTGEVGGIQLRYEAYDAPRIRELAFAYQYSASFANEPLPQNGDARRSAAECRQDFVQLKGMPARVVLCMRAYRKLTGLYDLTVLVASVNQPKSSVLGRMDAAGLSFDNALLLSRHFLDGFAWQADAQASAQEGAAP</sequence>
<organism evidence="3 4">
    <name type="scientific">Ottowia cancrivicina</name>
    <dbReference type="NCBI Taxonomy" id="3040346"/>
    <lineage>
        <taxon>Bacteria</taxon>
        <taxon>Pseudomonadati</taxon>
        <taxon>Pseudomonadota</taxon>
        <taxon>Betaproteobacteria</taxon>
        <taxon>Burkholderiales</taxon>
        <taxon>Comamonadaceae</taxon>
        <taxon>Ottowia</taxon>
    </lineage>
</organism>
<evidence type="ECO:0000313" key="4">
    <source>
        <dbReference type="Proteomes" id="UP001237156"/>
    </source>
</evidence>
<dbReference type="Pfam" id="PF13365">
    <property type="entry name" value="Trypsin_2"/>
    <property type="match status" value="1"/>
</dbReference>
<dbReference type="RefSeq" id="WP_279523508.1">
    <property type="nucleotide sequence ID" value="NZ_JARVII010000002.1"/>
</dbReference>
<evidence type="ECO:0000256" key="2">
    <source>
        <dbReference type="SAM" id="SignalP"/>
    </source>
</evidence>
<feature type="chain" id="PRO_5043431557" evidence="2">
    <location>
        <begin position="31"/>
        <end position="521"/>
    </location>
</feature>
<dbReference type="InterPro" id="IPR001940">
    <property type="entry name" value="Peptidase_S1C"/>
</dbReference>
<gene>
    <name evidence="3" type="ORF">QB898_01405</name>
</gene>
<dbReference type="PANTHER" id="PTHR43019:SF23">
    <property type="entry name" value="PROTEASE DO-LIKE 5, CHLOROPLASTIC"/>
    <property type="match status" value="1"/>
</dbReference>
<accession>A0AAW6RJL9</accession>
<evidence type="ECO:0000256" key="1">
    <source>
        <dbReference type="SAM" id="MobiDB-lite"/>
    </source>
</evidence>
<dbReference type="PRINTS" id="PR00834">
    <property type="entry name" value="PROTEASES2C"/>
</dbReference>
<dbReference type="InterPro" id="IPR043504">
    <property type="entry name" value="Peptidase_S1_PA_chymotrypsin"/>
</dbReference>
<dbReference type="SUPFAM" id="SSF50494">
    <property type="entry name" value="Trypsin-like serine proteases"/>
    <property type="match status" value="1"/>
</dbReference>
<feature type="region of interest" description="Disordered" evidence="1">
    <location>
        <begin position="75"/>
        <end position="106"/>
    </location>
</feature>
<feature type="signal peptide" evidence="2">
    <location>
        <begin position="1"/>
        <end position="30"/>
    </location>
</feature>
<name>A0AAW6RJL9_9BURK</name>
<feature type="compositionally biased region" description="Low complexity" evidence="1">
    <location>
        <begin position="45"/>
        <end position="55"/>
    </location>
</feature>
<dbReference type="InterPro" id="IPR009003">
    <property type="entry name" value="Peptidase_S1_PA"/>
</dbReference>